<protein>
    <submittedName>
        <fullName evidence="1">Uncharacterized protein</fullName>
    </submittedName>
</protein>
<proteinExistence type="predicted"/>
<dbReference type="AlphaFoldDB" id="A0A0F9HXH5"/>
<organism evidence="1">
    <name type="scientific">marine sediment metagenome</name>
    <dbReference type="NCBI Taxonomy" id="412755"/>
    <lineage>
        <taxon>unclassified sequences</taxon>
        <taxon>metagenomes</taxon>
        <taxon>ecological metagenomes</taxon>
    </lineage>
</organism>
<name>A0A0F9HXH5_9ZZZZ</name>
<accession>A0A0F9HXH5</accession>
<sequence length="111" mass="12698">MPYISKEKREVLDPVIEDLIQAFRGLQSDDPSDNTQANLNYVISRLLDRMYTSNYQEIVNALGTLVATALEYYRRVAAPYENQKCHDEGDVYNIDTASKVVEKYVSDNADK</sequence>
<reference evidence="1" key="1">
    <citation type="journal article" date="2015" name="Nature">
        <title>Complex archaea that bridge the gap between prokaryotes and eukaryotes.</title>
        <authorList>
            <person name="Spang A."/>
            <person name="Saw J.H."/>
            <person name="Jorgensen S.L."/>
            <person name="Zaremba-Niedzwiedzka K."/>
            <person name="Martijn J."/>
            <person name="Lind A.E."/>
            <person name="van Eijk R."/>
            <person name="Schleper C."/>
            <person name="Guy L."/>
            <person name="Ettema T.J."/>
        </authorList>
    </citation>
    <scope>NUCLEOTIDE SEQUENCE</scope>
</reference>
<dbReference type="EMBL" id="LAZR01021118">
    <property type="protein sequence ID" value="KKL86440.1"/>
    <property type="molecule type" value="Genomic_DNA"/>
</dbReference>
<dbReference type="InterPro" id="IPR054194">
    <property type="entry name" value="DUF6899"/>
</dbReference>
<dbReference type="Pfam" id="PF21840">
    <property type="entry name" value="DUF6899"/>
    <property type="match status" value="1"/>
</dbReference>
<evidence type="ECO:0000313" key="1">
    <source>
        <dbReference type="EMBL" id="KKL86440.1"/>
    </source>
</evidence>
<comment type="caution">
    <text evidence="1">The sequence shown here is derived from an EMBL/GenBank/DDBJ whole genome shotgun (WGS) entry which is preliminary data.</text>
</comment>
<gene>
    <name evidence="1" type="ORF">LCGC14_1944760</name>
</gene>